<dbReference type="EMBL" id="UFXQ01000001">
    <property type="protein sequence ID" value="STC69883.1"/>
    <property type="molecule type" value="Genomic_DNA"/>
</dbReference>
<dbReference type="Proteomes" id="UP000254467">
    <property type="component" value="Unassembled WGS sequence"/>
</dbReference>
<gene>
    <name evidence="1" type="ORF">NCTC11862_01683</name>
</gene>
<dbReference type="AlphaFoldDB" id="A0A376CNH2"/>
<evidence type="ECO:0000313" key="1">
    <source>
        <dbReference type="EMBL" id="STC69883.1"/>
    </source>
</evidence>
<name>A0A376CNH2_9CORY</name>
<reference evidence="1 2" key="1">
    <citation type="submission" date="2018-06" db="EMBL/GenBank/DDBJ databases">
        <authorList>
            <consortium name="Pathogen Informatics"/>
            <person name="Doyle S."/>
        </authorList>
    </citation>
    <scope>NUCLEOTIDE SEQUENCE [LARGE SCALE GENOMIC DNA]</scope>
    <source>
        <strain evidence="1 2">NCTC11862</strain>
    </source>
</reference>
<evidence type="ECO:0000313" key="2">
    <source>
        <dbReference type="Proteomes" id="UP000254467"/>
    </source>
</evidence>
<dbReference type="NCBIfam" id="NF040618">
    <property type="entry name" value="PPA1309_fam"/>
    <property type="match status" value="1"/>
</dbReference>
<sequence length="188" mass="20495">MSDSSPTPPTEFPQQALNKAMMEAVEFVHAEGWDAKPTLFALVPTAMLVDQLAELGGLDDDAQASPLTLVVQDHLPEHIDPGSEELADYCARLAWPHEVEGVVLAQEIMFRDASADDPEPRQARLFSGVLRDEDKELTLLQIRPSEEEIAEAGPFAEDEISLRGGPNVAPGVIAALRYGLEQDPEEVI</sequence>
<keyword evidence="2" id="KW-1185">Reference proteome</keyword>
<dbReference type="STRING" id="35756.GCA_001044155_00283"/>
<dbReference type="InterPro" id="IPR047681">
    <property type="entry name" value="PPA1309-like"/>
</dbReference>
<proteinExistence type="predicted"/>
<accession>A0A376CNH2</accession>
<protein>
    <submittedName>
        <fullName evidence="1">Uncharacterized protein</fullName>
    </submittedName>
</protein>
<organism evidence="1 2">
    <name type="scientific">Corynebacterium pilosum</name>
    <dbReference type="NCBI Taxonomy" id="35756"/>
    <lineage>
        <taxon>Bacteria</taxon>
        <taxon>Bacillati</taxon>
        <taxon>Actinomycetota</taxon>
        <taxon>Actinomycetes</taxon>
        <taxon>Mycobacteriales</taxon>
        <taxon>Corynebacteriaceae</taxon>
        <taxon>Corynebacterium</taxon>
    </lineage>
</organism>